<dbReference type="GO" id="GO:0046872">
    <property type="term" value="F:metal ion binding"/>
    <property type="evidence" value="ECO:0007669"/>
    <property type="project" value="UniProtKB-KW"/>
</dbReference>
<dbReference type="PRINTS" id="PR00326">
    <property type="entry name" value="GTP1OBG"/>
</dbReference>
<dbReference type="Proteomes" id="UP000005439">
    <property type="component" value="Chromosome"/>
</dbReference>
<gene>
    <name evidence="6" type="ordered locus">Sulac_0703</name>
</gene>
<dbReference type="GO" id="GO:0005524">
    <property type="term" value="F:ATP binding"/>
    <property type="evidence" value="ECO:0007669"/>
    <property type="project" value="UniProtKB-KW"/>
</dbReference>
<evidence type="ECO:0000313" key="7">
    <source>
        <dbReference type="Proteomes" id="UP000005439"/>
    </source>
</evidence>
<keyword evidence="7" id="KW-1185">Reference proteome</keyword>
<dbReference type="GO" id="GO:0016887">
    <property type="term" value="F:ATP hydrolysis activity"/>
    <property type="evidence" value="ECO:0007669"/>
    <property type="project" value="InterPro"/>
</dbReference>
<dbReference type="InterPro" id="IPR004095">
    <property type="entry name" value="TGS"/>
</dbReference>
<reference evidence="6 7" key="2">
    <citation type="journal article" date="2012" name="Stand. Genomic Sci.">
        <title>Complete genome sequence of the moderately thermophilic mineral-sulfide-oxidizing firmicute Sulfobacillus acidophilus type strain (NAL(T)).</title>
        <authorList>
            <person name="Anderson I."/>
            <person name="Chertkov O."/>
            <person name="Chen A."/>
            <person name="Saunders E."/>
            <person name="Lapidus A."/>
            <person name="Nolan M."/>
            <person name="Lucas S."/>
            <person name="Hammon N."/>
            <person name="Deshpande S."/>
            <person name="Cheng J.F."/>
            <person name="Han C."/>
            <person name="Tapia R."/>
            <person name="Goodwin L.A."/>
            <person name="Pitluck S."/>
            <person name="Liolios K."/>
            <person name="Pagani I."/>
            <person name="Ivanova N."/>
            <person name="Mikhailova N."/>
            <person name="Pati A."/>
            <person name="Palaniappan K."/>
            <person name="Land M."/>
            <person name="Pan C."/>
            <person name="Rohde M."/>
            <person name="Pukall R."/>
            <person name="Goker M."/>
            <person name="Detter J.C."/>
            <person name="Woyke T."/>
            <person name="Bristow J."/>
            <person name="Eisen J.A."/>
            <person name="Markowitz V."/>
            <person name="Hugenholtz P."/>
            <person name="Kyrpides N.C."/>
            <person name="Klenk H.P."/>
            <person name="Mavromatis K."/>
        </authorList>
    </citation>
    <scope>NUCLEOTIDE SEQUENCE [LARGE SCALE GENOMIC DNA]</scope>
    <source>
        <strain evidence="7">ATCC 700253 / DSM 10332 / NAL</strain>
    </source>
</reference>
<dbReference type="SUPFAM" id="SSF52540">
    <property type="entry name" value="P-loop containing nucleoside triphosphate hydrolases"/>
    <property type="match status" value="1"/>
</dbReference>
<dbReference type="InterPro" id="IPR004396">
    <property type="entry name" value="ATPase_YchF/OLA1"/>
</dbReference>
<dbReference type="PANTHER" id="PTHR23305:SF18">
    <property type="entry name" value="OBG-TYPE G DOMAIN-CONTAINING PROTEIN"/>
    <property type="match status" value="1"/>
</dbReference>
<dbReference type="Pfam" id="PF06071">
    <property type="entry name" value="YchF-GTPase_C"/>
    <property type="match status" value="1"/>
</dbReference>
<comment type="cofactor">
    <cofactor evidence="1">
        <name>Mg(2+)</name>
        <dbReference type="ChEBI" id="CHEBI:18420"/>
    </cofactor>
</comment>
<dbReference type="SUPFAM" id="SSF81271">
    <property type="entry name" value="TGS-like"/>
    <property type="match status" value="1"/>
</dbReference>
<name>G8U0I8_SULAD</name>
<evidence type="ECO:0000313" key="6">
    <source>
        <dbReference type="EMBL" id="AEW04210.1"/>
    </source>
</evidence>
<evidence type="ECO:0000256" key="1">
    <source>
        <dbReference type="ARBA" id="ARBA00001946"/>
    </source>
</evidence>
<evidence type="ECO:0000256" key="2">
    <source>
        <dbReference type="ARBA" id="ARBA00022723"/>
    </source>
</evidence>
<dbReference type="GO" id="GO:0005525">
    <property type="term" value="F:GTP binding"/>
    <property type="evidence" value="ECO:0007669"/>
    <property type="project" value="InterPro"/>
</dbReference>
<dbReference type="InterPro" id="IPR023192">
    <property type="entry name" value="TGS-like_dom_sf"/>
</dbReference>
<keyword evidence="4" id="KW-0067">ATP-binding</keyword>
<dbReference type="STRING" id="679936.Sulac_0703"/>
<feature type="domain" description="TGS" evidence="5">
    <location>
        <begin position="266"/>
        <end position="351"/>
    </location>
</feature>
<accession>G8U0I8</accession>
<dbReference type="KEGG" id="sap:Sulac_0703"/>
<dbReference type="InterPro" id="IPR013029">
    <property type="entry name" value="YchF_C"/>
</dbReference>
<organism evidence="6 7">
    <name type="scientific">Sulfobacillus acidophilus (strain ATCC 700253 / DSM 10332 / NAL)</name>
    <dbReference type="NCBI Taxonomy" id="679936"/>
    <lineage>
        <taxon>Bacteria</taxon>
        <taxon>Bacillati</taxon>
        <taxon>Bacillota</taxon>
        <taxon>Clostridia</taxon>
        <taxon>Eubacteriales</taxon>
        <taxon>Clostridiales Family XVII. Incertae Sedis</taxon>
        <taxon>Sulfobacillus</taxon>
    </lineage>
</organism>
<protein>
    <submittedName>
        <fullName evidence="6">GTP-binding protein YchF</fullName>
    </submittedName>
</protein>
<dbReference type="HOGENOM" id="CLU_018395_0_1_9"/>
<dbReference type="PROSITE" id="PS51880">
    <property type="entry name" value="TGS"/>
    <property type="match status" value="1"/>
</dbReference>
<dbReference type="Gene3D" id="3.10.20.30">
    <property type="match status" value="1"/>
</dbReference>
<dbReference type="CDD" id="cd04867">
    <property type="entry name" value="TGS_YchF_OLA1"/>
    <property type="match status" value="1"/>
</dbReference>
<dbReference type="InterPro" id="IPR027417">
    <property type="entry name" value="P-loop_NTPase"/>
</dbReference>
<dbReference type="Gene3D" id="1.10.150.300">
    <property type="entry name" value="TGS-like domain"/>
    <property type="match status" value="1"/>
</dbReference>
<evidence type="ECO:0000256" key="4">
    <source>
        <dbReference type="ARBA" id="ARBA00022840"/>
    </source>
</evidence>
<proteinExistence type="predicted"/>
<dbReference type="GO" id="GO:0005737">
    <property type="term" value="C:cytoplasm"/>
    <property type="evidence" value="ECO:0007669"/>
    <property type="project" value="TreeGrafter"/>
</dbReference>
<dbReference type="AlphaFoldDB" id="G8U0I8"/>
<keyword evidence="3" id="KW-0547">Nucleotide-binding</keyword>
<dbReference type="PATRIC" id="fig|679936.5.peg.753"/>
<evidence type="ECO:0000256" key="3">
    <source>
        <dbReference type="ARBA" id="ARBA00022741"/>
    </source>
</evidence>
<keyword evidence="2" id="KW-0479">Metal-binding</keyword>
<sequence>MDIGLIGLPRSGKTTIFNLLTQQNVDTHAFGGRAESRRALAPVPDTRLDRLAALYHPRKVTPAQLQVVDVPGLSRQETGGPNRFLNDVRLVDALVHVVRGFSSELGEPTPLKDIEDMELELSLSDLDLVEKRKDRITGGKKTTKEQQAELAIIDRLHEALENGQRLDQLDLDDDAKKLISGYQFLTLKPMIWVINLDDEAFRAGEFPDREKILQLAETHRIPVVLMAGALEQEMQELDPADRLEFMQDLGITETGTARVATAIYGHLGYISFLTAGEDEVRAWPILQGTRAKEAAGKIHSDIERGFIRAEIVPFEALIEAGSMARARERGLVRLEGKDYVMQDGDVVNFRFNV</sequence>
<evidence type="ECO:0000259" key="5">
    <source>
        <dbReference type="PROSITE" id="PS51880"/>
    </source>
</evidence>
<dbReference type="InterPro" id="IPR012675">
    <property type="entry name" value="Beta-grasp_dom_sf"/>
</dbReference>
<dbReference type="FunFam" id="3.10.20.30:FF:000001">
    <property type="entry name" value="Ribosome-binding ATPase YchF"/>
    <property type="match status" value="1"/>
</dbReference>
<dbReference type="NCBIfam" id="TIGR00092">
    <property type="entry name" value="redox-regulated ATPase YchF"/>
    <property type="match status" value="1"/>
</dbReference>
<dbReference type="Pfam" id="PF01926">
    <property type="entry name" value="MMR_HSR1"/>
    <property type="match status" value="1"/>
</dbReference>
<dbReference type="InterPro" id="IPR006073">
    <property type="entry name" value="GTP-bd"/>
</dbReference>
<dbReference type="PANTHER" id="PTHR23305">
    <property type="entry name" value="OBG GTPASE FAMILY"/>
    <property type="match status" value="1"/>
</dbReference>
<dbReference type="InterPro" id="IPR012676">
    <property type="entry name" value="TGS-like"/>
</dbReference>
<dbReference type="PIRSF" id="PIRSF006641">
    <property type="entry name" value="CHP00092"/>
    <property type="match status" value="1"/>
</dbReference>
<dbReference type="EMBL" id="CP003179">
    <property type="protein sequence ID" value="AEW04210.1"/>
    <property type="molecule type" value="Genomic_DNA"/>
</dbReference>
<dbReference type="Gene3D" id="3.40.50.300">
    <property type="entry name" value="P-loop containing nucleotide triphosphate hydrolases"/>
    <property type="match status" value="1"/>
</dbReference>
<reference evidence="7" key="1">
    <citation type="submission" date="2011-12" db="EMBL/GenBank/DDBJ databases">
        <title>The complete genome of chromosome of Sulfobacillus acidophilus DSM 10332.</title>
        <authorList>
            <person name="Lucas S."/>
            <person name="Han J."/>
            <person name="Lapidus A."/>
            <person name="Bruce D."/>
            <person name="Goodwin L."/>
            <person name="Pitluck S."/>
            <person name="Peters L."/>
            <person name="Kyrpides N."/>
            <person name="Mavromatis K."/>
            <person name="Ivanova N."/>
            <person name="Mikhailova N."/>
            <person name="Chertkov O."/>
            <person name="Saunders E."/>
            <person name="Detter J.C."/>
            <person name="Tapia R."/>
            <person name="Han C."/>
            <person name="Land M."/>
            <person name="Hauser L."/>
            <person name="Markowitz V."/>
            <person name="Cheng J.-F."/>
            <person name="Hugenholtz P."/>
            <person name="Woyke T."/>
            <person name="Wu D."/>
            <person name="Pukall R."/>
            <person name="Gehrich-Schroeter G."/>
            <person name="Schneider S."/>
            <person name="Klenk H.-P."/>
            <person name="Eisen J.A."/>
        </authorList>
    </citation>
    <scope>NUCLEOTIDE SEQUENCE [LARGE SCALE GENOMIC DNA]</scope>
    <source>
        <strain evidence="7">ATCC 700253 / DSM 10332 / NAL</strain>
    </source>
</reference>